<feature type="binding site" evidence="15">
    <location>
        <begin position="260"/>
        <end position="261"/>
    </location>
    <ligand>
        <name>substrate</name>
    </ligand>
</feature>
<evidence type="ECO:0000313" key="21">
    <source>
        <dbReference type="Proteomes" id="UP000184529"/>
    </source>
</evidence>
<feature type="binding site" evidence="13">
    <location>
        <position position="260"/>
    </location>
    <ligand>
        <name>sn-glycerol 3-phosphate</name>
        <dbReference type="ChEBI" id="CHEBI:57597"/>
    </ligand>
</feature>
<dbReference type="PRINTS" id="PR00077">
    <property type="entry name" value="GPDHDRGNASE"/>
</dbReference>
<feature type="binding site" evidence="16">
    <location>
        <position position="260"/>
    </location>
    <ligand>
        <name>NAD(+)</name>
        <dbReference type="ChEBI" id="CHEBI:57540"/>
    </ligand>
</feature>
<dbReference type="Gene3D" id="1.10.1040.10">
    <property type="entry name" value="N-(1-d-carboxylethyl)-l-norvaline Dehydrogenase, domain 2"/>
    <property type="match status" value="1"/>
</dbReference>
<dbReference type="GO" id="GO:0141152">
    <property type="term" value="F:glycerol-3-phosphate dehydrogenase (NAD+) activity"/>
    <property type="evidence" value="ECO:0007669"/>
    <property type="project" value="RHEA"/>
</dbReference>
<dbReference type="FunFam" id="1.10.1040.10:FF:000001">
    <property type="entry name" value="Glycerol-3-phosphate dehydrogenase [NAD(P)+]"/>
    <property type="match status" value="1"/>
</dbReference>
<comment type="function">
    <text evidence="13">Catalyzes the reduction of the glycolytic intermediate dihydroxyacetone phosphate (DHAP) to sn-glycerol 3-phosphate (G3P), the key precursor for phospholipid synthesis.</text>
</comment>
<dbReference type="EC" id="1.1.1.94" evidence="10 13"/>
<dbReference type="GO" id="GO:0046167">
    <property type="term" value="P:glycerol-3-phosphate biosynthetic process"/>
    <property type="evidence" value="ECO:0007669"/>
    <property type="project" value="UniProtKB-UniRule"/>
</dbReference>
<protein>
    <recommendedName>
        <fullName evidence="11 13">Glycerol-3-phosphate dehydrogenase [NAD(P)+]</fullName>
        <ecNumber evidence="10 13">1.1.1.94</ecNumber>
    </recommendedName>
    <alternativeName>
        <fullName evidence="13">NAD(P)(+)-dependent glycerol-3-phosphate dehydrogenase</fullName>
    </alternativeName>
    <alternativeName>
        <fullName evidence="12 13">NAD(P)H-dependent dihydroxyacetone-phosphate reductase</fullName>
    </alternativeName>
</protein>
<feature type="domain" description="Glycerol-3-phosphate dehydrogenase NAD-dependent C-terminal" evidence="19">
    <location>
        <begin position="185"/>
        <end position="325"/>
    </location>
</feature>
<proteinExistence type="inferred from homology"/>
<feature type="binding site" evidence="13">
    <location>
        <position position="286"/>
    </location>
    <ligand>
        <name>NADPH</name>
        <dbReference type="ChEBI" id="CHEBI:57783"/>
    </ligand>
</feature>
<dbReference type="UniPathway" id="UPA00940"/>
<name>A0A1M6HIE7_9FIRM</name>
<keyword evidence="3 13" id="KW-0521">NADP</keyword>
<dbReference type="Pfam" id="PF01210">
    <property type="entry name" value="NAD_Gly3P_dh_N"/>
    <property type="match status" value="1"/>
</dbReference>
<dbReference type="SUPFAM" id="SSF51735">
    <property type="entry name" value="NAD(P)-binding Rossmann-fold domains"/>
    <property type="match status" value="1"/>
</dbReference>
<dbReference type="PROSITE" id="PS00957">
    <property type="entry name" value="NAD_G3PDH"/>
    <property type="match status" value="1"/>
</dbReference>
<evidence type="ECO:0000256" key="17">
    <source>
        <dbReference type="RuleBase" id="RU000437"/>
    </source>
</evidence>
<evidence type="ECO:0000256" key="4">
    <source>
        <dbReference type="ARBA" id="ARBA00023002"/>
    </source>
</evidence>
<dbReference type="GO" id="GO:0008654">
    <property type="term" value="P:phospholipid biosynthetic process"/>
    <property type="evidence" value="ECO:0007669"/>
    <property type="project" value="UniProtKB-KW"/>
</dbReference>
<evidence type="ECO:0000256" key="5">
    <source>
        <dbReference type="ARBA" id="ARBA00023027"/>
    </source>
</evidence>
<feature type="binding site" evidence="13">
    <location>
        <position position="37"/>
    </location>
    <ligand>
        <name>NADPH</name>
        <dbReference type="ChEBI" id="CHEBI:57783"/>
    </ligand>
</feature>
<evidence type="ECO:0000256" key="3">
    <source>
        <dbReference type="ARBA" id="ARBA00022857"/>
    </source>
</evidence>
<evidence type="ECO:0000256" key="6">
    <source>
        <dbReference type="ARBA" id="ARBA00023098"/>
    </source>
</evidence>
<comment type="similarity">
    <text evidence="1 13 17">Belongs to the NAD-dependent glycerol-3-phosphate dehydrogenase family.</text>
</comment>
<reference evidence="21" key="1">
    <citation type="submission" date="2016-11" db="EMBL/GenBank/DDBJ databases">
        <authorList>
            <person name="Varghese N."/>
            <person name="Submissions S."/>
        </authorList>
    </citation>
    <scope>NUCLEOTIDE SEQUENCE [LARGE SCALE GENOMIC DNA]</scope>
    <source>
        <strain evidence="21">DSM 16057</strain>
    </source>
</reference>
<dbReference type="NCBIfam" id="NF000941">
    <property type="entry name" value="PRK00094.1-3"/>
    <property type="match status" value="1"/>
</dbReference>
<evidence type="ECO:0000259" key="19">
    <source>
        <dbReference type="Pfam" id="PF07479"/>
    </source>
</evidence>
<feature type="binding site" evidence="13">
    <location>
        <position position="110"/>
    </location>
    <ligand>
        <name>NADPH</name>
        <dbReference type="ChEBI" id="CHEBI:57783"/>
    </ligand>
</feature>
<dbReference type="GO" id="GO:0051287">
    <property type="term" value="F:NAD binding"/>
    <property type="evidence" value="ECO:0007669"/>
    <property type="project" value="InterPro"/>
</dbReference>
<comment type="pathway">
    <text evidence="13">Membrane lipid metabolism; glycerophospholipid metabolism.</text>
</comment>
<dbReference type="InterPro" id="IPR006109">
    <property type="entry name" value="G3P_DH_NAD-dep_C"/>
</dbReference>
<feature type="binding site" evidence="13">
    <location>
        <position position="143"/>
    </location>
    <ligand>
        <name>sn-glycerol 3-phosphate</name>
        <dbReference type="ChEBI" id="CHEBI:57597"/>
    </ligand>
</feature>
<dbReference type="STRING" id="1121432.SAMN02745219_02029"/>
<dbReference type="InterPro" id="IPR011128">
    <property type="entry name" value="G3P_DH_NAD-dep_N"/>
</dbReference>
<feature type="binding site" evidence="13">
    <location>
        <position position="15"/>
    </location>
    <ligand>
        <name>NADPH</name>
        <dbReference type="ChEBI" id="CHEBI:57783"/>
    </ligand>
</feature>
<feature type="binding site" evidence="13">
    <location>
        <position position="261"/>
    </location>
    <ligand>
        <name>sn-glycerol 3-phosphate</name>
        <dbReference type="ChEBI" id="CHEBI:57597"/>
    </ligand>
</feature>
<evidence type="ECO:0000259" key="18">
    <source>
        <dbReference type="Pfam" id="PF01210"/>
    </source>
</evidence>
<comment type="subcellular location">
    <subcellularLocation>
        <location evidence="13">Cytoplasm</location>
    </subcellularLocation>
</comment>
<organism evidence="20 21">
    <name type="scientific">Desulfofundulus thermosubterraneus DSM 16057</name>
    <dbReference type="NCBI Taxonomy" id="1121432"/>
    <lineage>
        <taxon>Bacteria</taxon>
        <taxon>Bacillati</taxon>
        <taxon>Bacillota</taxon>
        <taxon>Clostridia</taxon>
        <taxon>Eubacteriales</taxon>
        <taxon>Peptococcaceae</taxon>
        <taxon>Desulfofundulus</taxon>
    </lineage>
</organism>
<dbReference type="Pfam" id="PF07479">
    <property type="entry name" value="NAD_Gly3P_dh_C"/>
    <property type="match status" value="1"/>
</dbReference>
<feature type="binding site" evidence="13">
    <location>
        <position position="110"/>
    </location>
    <ligand>
        <name>sn-glycerol 3-phosphate</name>
        <dbReference type="ChEBI" id="CHEBI:57597"/>
    </ligand>
</feature>
<keyword evidence="13" id="KW-0963">Cytoplasm</keyword>
<comment type="catalytic activity">
    <reaction evidence="9">
        <text>sn-glycerol 3-phosphate + NADP(+) = dihydroxyacetone phosphate + NADPH + H(+)</text>
        <dbReference type="Rhea" id="RHEA:11096"/>
        <dbReference type="ChEBI" id="CHEBI:15378"/>
        <dbReference type="ChEBI" id="CHEBI:57597"/>
        <dbReference type="ChEBI" id="CHEBI:57642"/>
        <dbReference type="ChEBI" id="CHEBI:57783"/>
        <dbReference type="ChEBI" id="CHEBI:58349"/>
        <dbReference type="EC" id="1.1.1.94"/>
    </reaction>
    <physiologicalReaction direction="right-to-left" evidence="9">
        <dbReference type="Rhea" id="RHEA:11098"/>
    </physiologicalReaction>
</comment>
<comment type="catalytic activity">
    <reaction evidence="13">
        <text>sn-glycerol 3-phosphate + NAD(+) = dihydroxyacetone phosphate + NADH + H(+)</text>
        <dbReference type="Rhea" id="RHEA:11092"/>
        <dbReference type="ChEBI" id="CHEBI:15378"/>
        <dbReference type="ChEBI" id="CHEBI:57540"/>
        <dbReference type="ChEBI" id="CHEBI:57597"/>
        <dbReference type="ChEBI" id="CHEBI:57642"/>
        <dbReference type="ChEBI" id="CHEBI:57945"/>
        <dbReference type="EC" id="1.1.1.94"/>
    </reaction>
</comment>
<dbReference type="GO" id="GO:0046168">
    <property type="term" value="P:glycerol-3-phosphate catabolic process"/>
    <property type="evidence" value="ECO:0007669"/>
    <property type="project" value="InterPro"/>
</dbReference>
<keyword evidence="21" id="KW-1185">Reference proteome</keyword>
<dbReference type="Gene3D" id="3.40.50.720">
    <property type="entry name" value="NAD(P)-binding Rossmann-like Domain"/>
    <property type="match status" value="1"/>
</dbReference>
<dbReference type="InterPro" id="IPR006168">
    <property type="entry name" value="G3P_DH_NAD-dep"/>
</dbReference>
<dbReference type="GO" id="GO:0005975">
    <property type="term" value="P:carbohydrate metabolic process"/>
    <property type="evidence" value="ECO:0007669"/>
    <property type="project" value="InterPro"/>
</dbReference>
<dbReference type="PANTHER" id="PTHR11728:SF1">
    <property type="entry name" value="GLYCEROL-3-PHOSPHATE DEHYDROGENASE [NAD(+)] 2, CHLOROPLASTIC"/>
    <property type="match status" value="1"/>
</dbReference>
<feature type="binding site" evidence="13">
    <location>
        <position position="260"/>
    </location>
    <ligand>
        <name>NADPH</name>
        <dbReference type="ChEBI" id="CHEBI:57783"/>
    </ligand>
</feature>
<keyword evidence="2 13" id="KW-0444">Lipid biosynthesis</keyword>
<feature type="binding site" evidence="16">
    <location>
        <position position="145"/>
    </location>
    <ligand>
        <name>NAD(+)</name>
        <dbReference type="ChEBI" id="CHEBI:57540"/>
    </ligand>
</feature>
<evidence type="ECO:0000256" key="15">
    <source>
        <dbReference type="PIRSR" id="PIRSR000114-2"/>
    </source>
</evidence>
<feature type="binding site" evidence="13">
    <location>
        <position position="36"/>
    </location>
    <ligand>
        <name>NADPH</name>
        <dbReference type="ChEBI" id="CHEBI:57783"/>
    </ligand>
</feature>
<gene>
    <name evidence="13" type="primary">gpsA</name>
    <name evidence="20" type="ORF">SAMN02745219_02029</name>
</gene>
<dbReference type="Proteomes" id="UP000184529">
    <property type="component" value="Unassembled WGS sequence"/>
</dbReference>
<evidence type="ECO:0000256" key="2">
    <source>
        <dbReference type="ARBA" id="ARBA00022516"/>
    </source>
</evidence>
<evidence type="ECO:0000256" key="10">
    <source>
        <dbReference type="ARBA" id="ARBA00066687"/>
    </source>
</evidence>
<dbReference type="GO" id="GO:0141153">
    <property type="term" value="F:glycerol-3-phosphate dehydrogenase (NADP+) activity"/>
    <property type="evidence" value="ECO:0007669"/>
    <property type="project" value="RHEA"/>
</dbReference>
<feature type="binding site" evidence="13">
    <location>
        <position position="249"/>
    </location>
    <ligand>
        <name>sn-glycerol 3-phosphate</name>
        <dbReference type="ChEBI" id="CHEBI:57597"/>
    </ligand>
</feature>
<evidence type="ECO:0000256" key="13">
    <source>
        <dbReference type="HAMAP-Rule" id="MF_00394"/>
    </source>
</evidence>
<dbReference type="GO" id="GO:0006650">
    <property type="term" value="P:glycerophospholipid metabolic process"/>
    <property type="evidence" value="ECO:0007669"/>
    <property type="project" value="UniProtKB-UniRule"/>
</dbReference>
<evidence type="ECO:0000256" key="9">
    <source>
        <dbReference type="ARBA" id="ARBA00052716"/>
    </source>
</evidence>
<feature type="binding site" evidence="13">
    <location>
        <position position="53"/>
    </location>
    <ligand>
        <name>NADPH</name>
        <dbReference type="ChEBI" id="CHEBI:57783"/>
    </ligand>
</feature>
<accession>A0A1M6HIE7</accession>
<evidence type="ECO:0000256" key="14">
    <source>
        <dbReference type="PIRSR" id="PIRSR000114-1"/>
    </source>
</evidence>
<dbReference type="InterPro" id="IPR008927">
    <property type="entry name" value="6-PGluconate_DH-like_C_sf"/>
</dbReference>
<dbReference type="HAMAP" id="MF_00394">
    <property type="entry name" value="NAD_Glyc3P_dehydrog"/>
    <property type="match status" value="1"/>
</dbReference>
<feature type="binding site" evidence="13">
    <location>
        <position position="196"/>
    </location>
    <ligand>
        <name>sn-glycerol 3-phosphate</name>
        <dbReference type="ChEBI" id="CHEBI:57597"/>
    </ligand>
</feature>
<dbReference type="EMBL" id="FQZM01000023">
    <property type="protein sequence ID" value="SHJ21958.1"/>
    <property type="molecule type" value="Genomic_DNA"/>
</dbReference>
<dbReference type="GO" id="GO:0005829">
    <property type="term" value="C:cytosol"/>
    <property type="evidence" value="ECO:0007669"/>
    <property type="project" value="TreeGrafter"/>
</dbReference>
<dbReference type="NCBIfam" id="NF000942">
    <property type="entry name" value="PRK00094.1-4"/>
    <property type="match status" value="1"/>
</dbReference>
<feature type="binding site" evidence="13">
    <location>
        <position position="145"/>
    </location>
    <ligand>
        <name>NADPH</name>
        <dbReference type="ChEBI" id="CHEBI:57783"/>
    </ligand>
</feature>
<dbReference type="OrthoDB" id="9812273at2"/>
<dbReference type="NCBIfam" id="NF000940">
    <property type="entry name" value="PRK00094.1-2"/>
    <property type="match status" value="1"/>
</dbReference>
<evidence type="ECO:0000256" key="11">
    <source>
        <dbReference type="ARBA" id="ARBA00069372"/>
    </source>
</evidence>
<feature type="active site" description="Proton acceptor" evidence="13 14">
    <location>
        <position position="196"/>
    </location>
</feature>
<sequence length="353" mass="37307">MAVVKQKVAILGAGSWATALAVLLAGKGIPVDMWSRRAGLADQINAEGQNSRYLPGVSLPPNIRVDTALAAVVKNAQAVIFSVPSHAFREVLRASLPHLPARALLINAAKGIEEDSLLTLSRVFAAEAGEEETSRYVVLSGPSHAEEVGRGIPTAVVVASRDMAAAAAAQDLFMTGNFRVYTNPDVAGVELGGALKNIIALGTGIADGLGFGDNTKAALMTRGLAEITRLGLAMGANLLTFAGLAGVGDLIVTCTSMHSRNRRAGIEIGRGKSLSEAVASVQMVVEGVRTTRAAYRLAGRYGVEMPITEQMYRVLFEGMSPREAVVNLMSRGRRREMEEVALAAAQWREKNCK</sequence>
<dbReference type="PANTHER" id="PTHR11728">
    <property type="entry name" value="GLYCEROL-3-PHOSPHATE DEHYDROGENASE"/>
    <property type="match status" value="1"/>
</dbReference>
<keyword evidence="6 13" id="KW-0443">Lipid metabolism</keyword>
<feature type="binding site" evidence="13">
    <location>
        <position position="259"/>
    </location>
    <ligand>
        <name>sn-glycerol 3-phosphate</name>
        <dbReference type="ChEBI" id="CHEBI:57597"/>
    </ligand>
</feature>
<feature type="binding site" evidence="13">
    <location>
        <position position="141"/>
    </location>
    <ligand>
        <name>sn-glycerol 3-phosphate</name>
        <dbReference type="ChEBI" id="CHEBI:57597"/>
    </ligand>
</feature>
<keyword evidence="7 13" id="KW-0594">Phospholipid biosynthesis</keyword>
<feature type="domain" description="Glycerol-3-phosphate dehydrogenase NAD-dependent N-terminal" evidence="18">
    <location>
        <begin position="7"/>
        <end position="165"/>
    </location>
</feature>
<dbReference type="InterPro" id="IPR013328">
    <property type="entry name" value="6PGD_dom2"/>
</dbReference>
<dbReference type="SUPFAM" id="SSF48179">
    <property type="entry name" value="6-phosphogluconate dehydrogenase C-terminal domain-like"/>
    <property type="match status" value="1"/>
</dbReference>
<dbReference type="PIRSF" id="PIRSF000114">
    <property type="entry name" value="Glycerol-3-P_dh"/>
    <property type="match status" value="1"/>
</dbReference>
<feature type="binding site" evidence="15">
    <location>
        <position position="110"/>
    </location>
    <ligand>
        <name>substrate</name>
    </ligand>
</feature>
<evidence type="ECO:0000256" key="12">
    <source>
        <dbReference type="ARBA" id="ARBA00080511"/>
    </source>
</evidence>
<dbReference type="InterPro" id="IPR036291">
    <property type="entry name" value="NAD(P)-bd_dom_sf"/>
</dbReference>
<keyword evidence="5 13" id="KW-0520">NAD</keyword>
<keyword evidence="4 13" id="KW-0560">Oxidoreductase</keyword>
<keyword evidence="13" id="KW-0547">Nucleotide-binding</keyword>
<evidence type="ECO:0000256" key="8">
    <source>
        <dbReference type="ARBA" id="ARBA00023264"/>
    </source>
</evidence>
<evidence type="ECO:0000256" key="7">
    <source>
        <dbReference type="ARBA" id="ARBA00023209"/>
    </source>
</evidence>
<keyword evidence="8 13" id="KW-1208">Phospholipid metabolism</keyword>
<dbReference type="AlphaFoldDB" id="A0A1M6HIE7"/>
<evidence type="ECO:0000256" key="16">
    <source>
        <dbReference type="PIRSR" id="PIRSR000114-3"/>
    </source>
</evidence>
<evidence type="ECO:0000256" key="1">
    <source>
        <dbReference type="ARBA" id="ARBA00011009"/>
    </source>
</evidence>
<dbReference type="FunFam" id="3.40.50.720:FF:000019">
    <property type="entry name" value="Glycerol-3-phosphate dehydrogenase [NAD(P)+]"/>
    <property type="match status" value="1"/>
</dbReference>
<feature type="binding site" evidence="13">
    <location>
        <position position="16"/>
    </location>
    <ligand>
        <name>NADPH</name>
        <dbReference type="ChEBI" id="CHEBI:57783"/>
    </ligand>
</feature>
<feature type="binding site" evidence="13">
    <location>
        <position position="284"/>
    </location>
    <ligand>
        <name>NADPH</name>
        <dbReference type="ChEBI" id="CHEBI:57783"/>
    </ligand>
</feature>
<evidence type="ECO:0000313" key="20">
    <source>
        <dbReference type="EMBL" id="SHJ21958.1"/>
    </source>
</evidence>